<reference evidence="1 2" key="1">
    <citation type="submission" date="2018-06" db="EMBL/GenBank/DDBJ databases">
        <authorList>
            <consortium name="Pathogen Informatics"/>
            <person name="Doyle S."/>
        </authorList>
    </citation>
    <scope>NUCLEOTIDE SEQUENCE [LARGE SCALE GENOMIC DNA]</scope>
    <source>
        <strain evidence="1 2">NCTC12714</strain>
    </source>
</reference>
<accession>A0A377PV32</accession>
<name>A0A377PV32_9HELI</name>
<gene>
    <name evidence="1" type="ORF">NCTC12714_01076</name>
</gene>
<proteinExistence type="predicted"/>
<dbReference type="Proteomes" id="UP000255139">
    <property type="component" value="Unassembled WGS sequence"/>
</dbReference>
<organism evidence="1 2">
    <name type="scientific">Helicobacter muridarum</name>
    <dbReference type="NCBI Taxonomy" id="216"/>
    <lineage>
        <taxon>Bacteria</taxon>
        <taxon>Pseudomonadati</taxon>
        <taxon>Campylobacterota</taxon>
        <taxon>Epsilonproteobacteria</taxon>
        <taxon>Campylobacterales</taxon>
        <taxon>Helicobacteraceae</taxon>
        <taxon>Helicobacter</taxon>
    </lineage>
</organism>
<keyword evidence="2" id="KW-1185">Reference proteome</keyword>
<dbReference type="AlphaFoldDB" id="A0A377PV32"/>
<evidence type="ECO:0000313" key="2">
    <source>
        <dbReference type="Proteomes" id="UP000255139"/>
    </source>
</evidence>
<dbReference type="EMBL" id="UGJE01000002">
    <property type="protein sequence ID" value="STQ86272.1"/>
    <property type="molecule type" value="Genomic_DNA"/>
</dbReference>
<sequence length="102" mass="12043">MLSFQRVLQPNGRLYFSVPVSKTNKLCFNAHRVFHPQTIIEVLDYMQVLEVSFIKGFDTQVYMEYRDGELFVYDSIFDSLSDKSKDYVVGLFEFRKKPSILQ</sequence>
<evidence type="ECO:0000313" key="1">
    <source>
        <dbReference type="EMBL" id="STQ86272.1"/>
    </source>
</evidence>
<protein>
    <submittedName>
        <fullName evidence="1">Uncharacterized protein</fullName>
    </submittedName>
</protein>